<comment type="caution">
    <text evidence="1">The sequence shown here is derived from an EMBL/GenBank/DDBJ whole genome shotgun (WGS) entry which is preliminary data.</text>
</comment>
<reference evidence="1 2" key="1">
    <citation type="submission" date="2009-08" db="EMBL/GenBank/DDBJ databases">
        <authorList>
            <person name="Weinstock G."/>
            <person name="Sodergren E."/>
            <person name="Clifton S."/>
            <person name="Fulton L."/>
            <person name="Fulton B."/>
            <person name="Courtney L."/>
            <person name="Fronick C."/>
            <person name="Harrison M."/>
            <person name="Strong C."/>
            <person name="Farmer C."/>
            <person name="Delahaunty K."/>
            <person name="Markovic C."/>
            <person name="Hall O."/>
            <person name="Minx P."/>
            <person name="Tomlinson C."/>
            <person name="Mitreva M."/>
            <person name="Nelson J."/>
            <person name="Hou S."/>
            <person name="Wollam A."/>
            <person name="Pepin K.H."/>
            <person name="Johnson M."/>
            <person name="Bhonagiri V."/>
            <person name="Nash W.E."/>
            <person name="Warren W."/>
            <person name="Chinwalla A."/>
            <person name="Mardis E.R."/>
            <person name="Wilson R.K."/>
        </authorList>
    </citation>
    <scope>NUCLEOTIDE SEQUENCE [LARGE SCALE GENOMIC DNA]</scope>
    <source>
        <strain evidence="1 2">L1-82</strain>
    </source>
</reference>
<dbReference type="Proteomes" id="UP000004828">
    <property type="component" value="Unassembled WGS sequence"/>
</dbReference>
<evidence type="ECO:0000313" key="1">
    <source>
        <dbReference type="EMBL" id="EEV01926.1"/>
    </source>
</evidence>
<dbReference type="HOGENOM" id="CLU_2495925_0_0_9"/>
<evidence type="ECO:0000313" key="2">
    <source>
        <dbReference type="Proteomes" id="UP000004828"/>
    </source>
</evidence>
<proteinExistence type="predicted"/>
<organism evidence="1 2">
    <name type="scientific">Roseburia intestinalis L1-82</name>
    <dbReference type="NCBI Taxonomy" id="536231"/>
    <lineage>
        <taxon>Bacteria</taxon>
        <taxon>Bacillati</taxon>
        <taxon>Bacillota</taxon>
        <taxon>Clostridia</taxon>
        <taxon>Lachnospirales</taxon>
        <taxon>Lachnospiraceae</taxon>
        <taxon>Roseburia</taxon>
    </lineage>
</organism>
<gene>
    <name evidence="1" type="ORF">ROSINTL182_06107</name>
</gene>
<accession>C7G883</accession>
<protein>
    <submittedName>
        <fullName evidence="1">Uncharacterized protein</fullName>
    </submittedName>
</protein>
<sequence length="86" mass="10078">MRLEYIFYGYVVSTLMYKIYKNKALHSNKIYQAAYAVSKQVKTMLRALYINKQATTSDIRIFNAFKSPLNKNKSREDSKILDDSPE</sequence>
<name>C7G883_9FIRM</name>
<dbReference type="EMBL" id="ABYJ02000052">
    <property type="protein sequence ID" value="EEV01926.1"/>
    <property type="molecule type" value="Genomic_DNA"/>
</dbReference>
<dbReference type="AlphaFoldDB" id="C7G883"/>